<dbReference type="InterPro" id="IPR001680">
    <property type="entry name" value="WD40_rpt"/>
</dbReference>
<evidence type="ECO:0000313" key="9">
    <source>
        <dbReference type="EMBL" id="SZX76259.1"/>
    </source>
</evidence>
<feature type="repeat" description="WD" evidence="4">
    <location>
        <begin position="574"/>
        <end position="605"/>
    </location>
</feature>
<dbReference type="SUPFAM" id="SSF50978">
    <property type="entry name" value="WD40 repeat-like"/>
    <property type="match status" value="2"/>
</dbReference>
<feature type="repeat" description="WD" evidence="4">
    <location>
        <begin position="706"/>
        <end position="747"/>
    </location>
</feature>
<dbReference type="Proteomes" id="UP000256970">
    <property type="component" value="Unassembled WGS sequence"/>
</dbReference>
<feature type="repeat" description="WD" evidence="4">
    <location>
        <begin position="148"/>
        <end position="181"/>
    </location>
</feature>
<feature type="repeat" description="WD" evidence="4">
    <location>
        <begin position="64"/>
        <end position="105"/>
    </location>
</feature>
<dbReference type="GO" id="GO:0032040">
    <property type="term" value="C:small-subunit processome"/>
    <property type="evidence" value="ECO:0007669"/>
    <property type="project" value="TreeGrafter"/>
</dbReference>
<dbReference type="PROSITE" id="PS50294">
    <property type="entry name" value="WD_REPEATS_REGION"/>
    <property type="match status" value="7"/>
</dbReference>
<evidence type="ECO:0000256" key="1">
    <source>
        <dbReference type="ARBA" id="ARBA00022574"/>
    </source>
</evidence>
<keyword evidence="1 4" id="KW-0853">WD repeat</keyword>
<feature type="coiled-coil region" evidence="5">
    <location>
        <begin position="913"/>
        <end position="940"/>
    </location>
</feature>
<dbReference type="SMART" id="SM00320">
    <property type="entry name" value="WD40"/>
    <property type="match status" value="11"/>
</dbReference>
<evidence type="ECO:0000313" key="10">
    <source>
        <dbReference type="Proteomes" id="UP000256970"/>
    </source>
</evidence>
<organism evidence="9 10">
    <name type="scientific">Tetradesmus obliquus</name>
    <name type="common">Green alga</name>
    <name type="synonym">Acutodesmus obliquus</name>
    <dbReference type="NCBI Taxonomy" id="3088"/>
    <lineage>
        <taxon>Eukaryota</taxon>
        <taxon>Viridiplantae</taxon>
        <taxon>Chlorophyta</taxon>
        <taxon>core chlorophytes</taxon>
        <taxon>Chlorophyceae</taxon>
        <taxon>CS clade</taxon>
        <taxon>Sphaeropleales</taxon>
        <taxon>Scenedesmaceae</taxon>
        <taxon>Tetradesmus</taxon>
    </lineage>
</organism>
<dbReference type="STRING" id="3088.A0A383WGJ3"/>
<evidence type="ECO:0000256" key="4">
    <source>
        <dbReference type="PROSITE-ProRule" id="PRU00221"/>
    </source>
</evidence>
<dbReference type="InterPro" id="IPR036322">
    <property type="entry name" value="WD40_repeat_dom_sf"/>
</dbReference>
<dbReference type="Gene3D" id="2.130.10.10">
    <property type="entry name" value="YVTN repeat-like/Quinoprotein amine dehydrogenase"/>
    <property type="match status" value="4"/>
</dbReference>
<sequence>MVKAYLRYEHSGVFGVISSNSNVLYDASGKQVITGALENIAFWNIRQGTQVATLSPELASSSSSTKAAAEVTQIALAPGGQQLAAGYSDGTVRLWDIASRSCQVTLTGHSGAVTCLGFSANGALLASGSADTSVIVWDVVGEAGLVRFKGHKDAVTDLALIHQGSRLISSSKDGCVKVWDVTLQHCCQTLIGFKGEVWSLAVNPEETRVVAGCVDSDLRVYAIRNPDAADAAEAAQGTATAAGGPAAAAAAAAAAGSDSEDEGGDVWMAELMTGQQQQQQQTARQHDVLLFMGLVRRTGQERVGLIRYDARGELLGVMGAGKGLEVFSVRSEEAALKKMKRRKKRREAKTAAAGTAAGKAAKTAAGATPGQAAAAAADDGADDHEDAAAAAPQASDELGSVLVLTSKHKLKSFAFSPAGGHKGNLGQVALGLSNNSVEQAQAQAQDKLESFVFVPAGGHKGHLGQVALGLSNNSVEVVDVREGSYESASKLELPGHRSDVRCLALSSDDAQLLSGSNAGCKLWDPLSGACLGSIDTGYALCCVYAPGNRHALVGTKEGTIQLVDVGACTVIHTEQAHSGAVWSLALLPDKSGFVSGSADKTIKFWTWAVTTVQQQQDAAGAEDAAAAAGKKKKKGTKGQDEDDAAAAAGEAVVVRQLGFIQARVLEMADDVLCVRVSPDGRLLAASLLDATIKVYYVDSLKFFLSLYGHKLPALTMDISSDSTLLLTGSADKNIKVWGLDFGDCHKSMFAHQDTITAVAFVKDTHYAFSVSKDRTLKYWDLDRFEMLLELPGHHGEVWALALSAYGDFVVTGSHDRSLRRWGRSSEPFFVEEEKERRLESLFEADLEQQQQRQQREAGGLILGPEGGSFAGAGAAAAGGDDAAAGADGVAAAGRRTIESVSAADTIIDALDVAAHEAEKVEEYERELRAAQAAAAAAAGSSEAKKSSAAAAAALPKRPPANPLMLGLPADAYVLRSVAAVRANDLEQALLLLPFNDALRLLQWVAGWLAQGSQVELSCRVATLLLRLHHAQLTATPSARQTLVDLHKRLRAAVQGLRDTLGFNIAALKYMQRAAKESAGVDEGDVVKAARRQLLAA</sequence>
<dbReference type="Pfam" id="PF25173">
    <property type="entry name" value="Beta-prop_WDR3_1st"/>
    <property type="match status" value="1"/>
</dbReference>
<proteinExistence type="inferred from homology"/>
<evidence type="ECO:0000259" key="7">
    <source>
        <dbReference type="Pfam" id="PF04003"/>
    </source>
</evidence>
<dbReference type="PANTHER" id="PTHR19853:SF0">
    <property type="entry name" value="WD REPEAT-CONTAINING PROTEIN 3"/>
    <property type="match status" value="1"/>
</dbReference>
<dbReference type="EMBL" id="FNXT01001253">
    <property type="protein sequence ID" value="SZX76259.1"/>
    <property type="molecule type" value="Genomic_DNA"/>
</dbReference>
<keyword evidence="5" id="KW-0175">Coiled coil</keyword>
<comment type="similarity">
    <text evidence="3">Belongs to the WD repeat WDR3/UTP12 family.</text>
</comment>
<dbReference type="InterPro" id="IPR020472">
    <property type="entry name" value="WD40_PAC1"/>
</dbReference>
<dbReference type="PROSITE" id="PS50082">
    <property type="entry name" value="WD_REPEATS_2"/>
    <property type="match status" value="7"/>
</dbReference>
<dbReference type="InterPro" id="IPR019775">
    <property type="entry name" value="WD40_repeat_CS"/>
</dbReference>
<feature type="region of interest" description="Disordered" evidence="6">
    <location>
        <begin position="340"/>
        <end position="393"/>
    </location>
</feature>
<dbReference type="InterPro" id="IPR051570">
    <property type="entry name" value="TBC1_cilium_biogenesis"/>
</dbReference>
<feature type="repeat" description="WD" evidence="4">
    <location>
        <begin position="748"/>
        <end position="789"/>
    </location>
</feature>
<evidence type="ECO:0000256" key="6">
    <source>
        <dbReference type="SAM" id="MobiDB-lite"/>
    </source>
</evidence>
<name>A0A383WGJ3_TETOB</name>
<dbReference type="Pfam" id="PF25172">
    <property type="entry name" value="Beta-prop_WDR3_2nd"/>
    <property type="match status" value="1"/>
</dbReference>
<feature type="domain" description="Small-subunit processome Utp12" evidence="7">
    <location>
        <begin position="970"/>
        <end position="1072"/>
    </location>
</feature>
<feature type="compositionally biased region" description="Low complexity" evidence="6">
    <location>
        <begin position="350"/>
        <end position="378"/>
    </location>
</feature>
<dbReference type="InterPro" id="IPR015943">
    <property type="entry name" value="WD40/YVTN_repeat-like_dom_sf"/>
</dbReference>
<dbReference type="PRINTS" id="PR00320">
    <property type="entry name" value="GPROTEINBRPT"/>
</dbReference>
<evidence type="ECO:0000256" key="3">
    <source>
        <dbReference type="ARBA" id="ARBA00038229"/>
    </source>
</evidence>
<dbReference type="PANTHER" id="PTHR19853">
    <property type="entry name" value="WD REPEAT CONTAINING PROTEIN 3 WDR3"/>
    <property type="match status" value="1"/>
</dbReference>
<evidence type="ECO:0000313" key="8">
    <source>
        <dbReference type="EMBL" id="SZX68589.1"/>
    </source>
</evidence>
<dbReference type="AlphaFoldDB" id="A0A383WGJ3"/>
<evidence type="ECO:0000256" key="2">
    <source>
        <dbReference type="ARBA" id="ARBA00022737"/>
    </source>
</evidence>
<reference evidence="9 10" key="1">
    <citation type="submission" date="2016-10" db="EMBL/GenBank/DDBJ databases">
        <authorList>
            <person name="Cai Z."/>
        </authorList>
    </citation>
    <scope>NUCLEOTIDE SEQUENCE [LARGE SCALE GENOMIC DNA]</scope>
</reference>
<dbReference type="GO" id="GO:0030515">
    <property type="term" value="F:snoRNA binding"/>
    <property type="evidence" value="ECO:0007669"/>
    <property type="project" value="TreeGrafter"/>
</dbReference>
<accession>A0A383WGJ3</accession>
<dbReference type="PROSITE" id="PS00678">
    <property type="entry name" value="WD_REPEATS_1"/>
    <property type="match status" value="3"/>
</dbReference>
<dbReference type="GO" id="GO:0030490">
    <property type="term" value="P:maturation of SSU-rRNA"/>
    <property type="evidence" value="ECO:0007669"/>
    <property type="project" value="TreeGrafter"/>
</dbReference>
<evidence type="ECO:0000256" key="5">
    <source>
        <dbReference type="SAM" id="Coils"/>
    </source>
</evidence>
<dbReference type="FunFam" id="2.130.10.10:FF:000178">
    <property type="entry name" value="WD repeat domain 3"/>
    <property type="match status" value="1"/>
</dbReference>
<dbReference type="EMBL" id="FNXT01000866">
    <property type="protein sequence ID" value="SZX68589.1"/>
    <property type="molecule type" value="Genomic_DNA"/>
</dbReference>
<gene>
    <name evidence="9" type="ORF">BQ4739_LOCUS16649</name>
    <name evidence="8" type="ORF">BQ4739_LOCUS8929</name>
</gene>
<protein>
    <recommendedName>
        <fullName evidence="7">Small-subunit processome Utp12 domain-containing protein</fullName>
    </recommendedName>
</protein>
<dbReference type="InterPro" id="IPR007148">
    <property type="entry name" value="SSU_processome_Utp12"/>
</dbReference>
<dbReference type="GO" id="GO:0034388">
    <property type="term" value="C:Pwp2p-containing subcomplex of 90S preribosome"/>
    <property type="evidence" value="ECO:0007669"/>
    <property type="project" value="TreeGrafter"/>
</dbReference>
<keyword evidence="10" id="KW-1185">Reference proteome</keyword>
<keyword evidence="2" id="KW-0677">Repeat</keyword>
<feature type="repeat" description="WD" evidence="4">
    <location>
        <begin position="106"/>
        <end position="139"/>
    </location>
</feature>
<feature type="repeat" description="WD" evidence="4">
    <location>
        <begin position="790"/>
        <end position="821"/>
    </location>
</feature>
<dbReference type="CDD" id="cd00200">
    <property type="entry name" value="WD40"/>
    <property type="match status" value="2"/>
</dbReference>
<dbReference type="Pfam" id="PF04003">
    <property type="entry name" value="Utp12"/>
    <property type="match status" value="1"/>
</dbReference>